<sequence length="166" mass="18701">MGKGVFRPKRFQVVKRLTFSDSSLIHFVVCVDGQLLLAEVVEHDVNLLTAGHISAILQYPANKVIAQLERVENNHDKWWIIAVVIGCGFLLLALGWLILFIYFNTCGASARAITSTQQFKSETKERVFTIPWTNIENNQQISKEVAGNNQQISGNVPESRYRLNGK</sequence>
<proteinExistence type="predicted"/>
<protein>
    <submittedName>
        <fullName evidence="2">Uncharacterized protein</fullName>
    </submittedName>
</protein>
<feature type="transmembrane region" description="Helical" evidence="1">
    <location>
        <begin position="78"/>
        <end position="103"/>
    </location>
</feature>
<dbReference type="EMBL" id="LIAE01008549">
    <property type="protein sequence ID" value="PAV73687.1"/>
    <property type="molecule type" value="Genomic_DNA"/>
</dbReference>
<keyword evidence="1" id="KW-0472">Membrane</keyword>
<reference evidence="2 3" key="1">
    <citation type="journal article" date="2017" name="Curr. Biol.">
        <title>Genome architecture and evolution of a unichromosomal asexual nematode.</title>
        <authorList>
            <person name="Fradin H."/>
            <person name="Zegar C."/>
            <person name="Gutwein M."/>
            <person name="Lucas J."/>
            <person name="Kovtun M."/>
            <person name="Corcoran D."/>
            <person name="Baugh L.R."/>
            <person name="Kiontke K."/>
            <person name="Gunsalus K."/>
            <person name="Fitch D.H."/>
            <person name="Piano F."/>
        </authorList>
    </citation>
    <scope>NUCLEOTIDE SEQUENCE [LARGE SCALE GENOMIC DNA]</scope>
    <source>
        <strain evidence="2">PF1309</strain>
    </source>
</reference>
<evidence type="ECO:0000313" key="3">
    <source>
        <dbReference type="Proteomes" id="UP000218231"/>
    </source>
</evidence>
<keyword evidence="1" id="KW-1133">Transmembrane helix</keyword>
<comment type="caution">
    <text evidence="2">The sequence shown here is derived from an EMBL/GenBank/DDBJ whole genome shotgun (WGS) entry which is preliminary data.</text>
</comment>
<dbReference type="Proteomes" id="UP000218231">
    <property type="component" value="Unassembled WGS sequence"/>
</dbReference>
<evidence type="ECO:0000313" key="2">
    <source>
        <dbReference type="EMBL" id="PAV73687.1"/>
    </source>
</evidence>
<dbReference type="AlphaFoldDB" id="A0A2A2KIE6"/>
<accession>A0A2A2KIE6</accession>
<keyword evidence="3" id="KW-1185">Reference proteome</keyword>
<keyword evidence="1" id="KW-0812">Transmembrane</keyword>
<evidence type="ECO:0000256" key="1">
    <source>
        <dbReference type="SAM" id="Phobius"/>
    </source>
</evidence>
<dbReference type="OrthoDB" id="5877525at2759"/>
<name>A0A2A2KIE6_9BILA</name>
<gene>
    <name evidence="2" type="ORF">WR25_07748</name>
</gene>
<organism evidence="2 3">
    <name type="scientific">Diploscapter pachys</name>
    <dbReference type="NCBI Taxonomy" id="2018661"/>
    <lineage>
        <taxon>Eukaryota</taxon>
        <taxon>Metazoa</taxon>
        <taxon>Ecdysozoa</taxon>
        <taxon>Nematoda</taxon>
        <taxon>Chromadorea</taxon>
        <taxon>Rhabditida</taxon>
        <taxon>Rhabditina</taxon>
        <taxon>Rhabditomorpha</taxon>
        <taxon>Rhabditoidea</taxon>
        <taxon>Rhabditidae</taxon>
        <taxon>Diploscapter</taxon>
    </lineage>
</organism>